<proteinExistence type="predicted"/>
<evidence type="ECO:0000313" key="2">
    <source>
        <dbReference type="Proteomes" id="UP001057402"/>
    </source>
</evidence>
<comment type="caution">
    <text evidence="1">The sequence shown here is derived from an EMBL/GenBank/DDBJ whole genome shotgun (WGS) entry which is preliminary data.</text>
</comment>
<evidence type="ECO:0000313" key="1">
    <source>
        <dbReference type="EMBL" id="KAI4342392.1"/>
    </source>
</evidence>
<reference evidence="2" key="1">
    <citation type="journal article" date="2023" name="Front. Plant Sci.">
        <title>Chromosomal-level genome assembly of Melastoma candidum provides insights into trichome evolution.</title>
        <authorList>
            <person name="Zhong Y."/>
            <person name="Wu W."/>
            <person name="Sun C."/>
            <person name="Zou P."/>
            <person name="Liu Y."/>
            <person name="Dai S."/>
            <person name="Zhou R."/>
        </authorList>
    </citation>
    <scope>NUCLEOTIDE SEQUENCE [LARGE SCALE GENOMIC DNA]</scope>
</reference>
<dbReference type="Proteomes" id="UP001057402">
    <property type="component" value="Chromosome 7"/>
</dbReference>
<gene>
    <name evidence="1" type="ORF">MLD38_027028</name>
</gene>
<accession>A0ACB9P3B5</accession>
<name>A0ACB9P3B5_9MYRT</name>
<protein>
    <submittedName>
        <fullName evidence="1">Uncharacterized protein</fullName>
    </submittedName>
</protein>
<organism evidence="1 2">
    <name type="scientific">Melastoma candidum</name>
    <dbReference type="NCBI Taxonomy" id="119954"/>
    <lineage>
        <taxon>Eukaryota</taxon>
        <taxon>Viridiplantae</taxon>
        <taxon>Streptophyta</taxon>
        <taxon>Embryophyta</taxon>
        <taxon>Tracheophyta</taxon>
        <taxon>Spermatophyta</taxon>
        <taxon>Magnoliopsida</taxon>
        <taxon>eudicotyledons</taxon>
        <taxon>Gunneridae</taxon>
        <taxon>Pentapetalae</taxon>
        <taxon>rosids</taxon>
        <taxon>malvids</taxon>
        <taxon>Myrtales</taxon>
        <taxon>Melastomataceae</taxon>
        <taxon>Melastomatoideae</taxon>
        <taxon>Melastomateae</taxon>
        <taxon>Melastoma</taxon>
    </lineage>
</organism>
<sequence>MNRTMLPETSQCVNPAWNHCPDMTVLERQRKCLLQHLGSSLDYFVPGFNTTGAFSMTSQGSIVADALKRNNCSINPGKLDQGEYSAGRSMEVPAEEKVKASVLVDQESSRAGDGSLGKRKFDILNNIKSEDGDGEEKMEDTAQSNHASKSNKEETNSKENAKNSEATDSHSLAERVRREKISERMKFLQDLVPGCDKITGKAGMLDEIINYVQSLQRQVEFLSMKLAVTNPWLDLDIDTLFAKEITPACAPTQFPIHGDALWLICSRLPPF</sequence>
<dbReference type="EMBL" id="CM042886">
    <property type="protein sequence ID" value="KAI4342392.1"/>
    <property type="molecule type" value="Genomic_DNA"/>
</dbReference>
<keyword evidence="2" id="KW-1185">Reference proteome</keyword>